<dbReference type="Proteomes" id="UP001050975">
    <property type="component" value="Unassembled WGS sequence"/>
</dbReference>
<accession>A0AAV3X7T5</accession>
<evidence type="ECO:0000313" key="1">
    <source>
        <dbReference type="EMBL" id="GET36115.1"/>
    </source>
</evidence>
<evidence type="ECO:0000313" key="2">
    <source>
        <dbReference type="Proteomes" id="UP001050975"/>
    </source>
</evidence>
<gene>
    <name evidence="1" type="ORF">MiSe_08630</name>
</gene>
<organism evidence="1 2">
    <name type="scientific">Microseira wollei NIES-4236</name>
    <dbReference type="NCBI Taxonomy" id="2530354"/>
    <lineage>
        <taxon>Bacteria</taxon>
        <taxon>Bacillati</taxon>
        <taxon>Cyanobacteriota</taxon>
        <taxon>Cyanophyceae</taxon>
        <taxon>Oscillatoriophycideae</taxon>
        <taxon>Aerosakkonematales</taxon>
        <taxon>Aerosakkonemataceae</taxon>
        <taxon>Microseira</taxon>
    </lineage>
</organism>
<reference evidence="1" key="1">
    <citation type="submission" date="2019-10" db="EMBL/GenBank/DDBJ databases">
        <title>Draft genome sequece of Microseira wollei NIES-4236.</title>
        <authorList>
            <person name="Yamaguchi H."/>
            <person name="Suzuki S."/>
            <person name="Kawachi M."/>
        </authorList>
    </citation>
    <scope>NUCLEOTIDE SEQUENCE</scope>
    <source>
        <strain evidence="1">NIES-4236</strain>
    </source>
</reference>
<name>A0AAV3X7T5_9CYAN</name>
<sequence>MPISSTDSEAFTVIVPALPLPPVTAPTTAPSRRINRPVSIFTLPASPSPKLAATKPLPAISSTDSEAFTVTFPAFPSPSEVLASTTAPSRRINRPVLIITLPASPEPRVSTFKLLRFCPSGEVPISSTDSKAFTITFPAFPLPLELATTDAPSRIINRPVSIVTLPASPISEIVKLLAASATLEVEVKI</sequence>
<keyword evidence="2" id="KW-1185">Reference proteome</keyword>
<dbReference type="EMBL" id="BLAY01000009">
    <property type="protein sequence ID" value="GET36115.1"/>
    <property type="molecule type" value="Genomic_DNA"/>
</dbReference>
<dbReference type="AlphaFoldDB" id="A0AAV3X7T5"/>
<protein>
    <submittedName>
        <fullName evidence="1">Uncharacterized protein</fullName>
    </submittedName>
</protein>
<proteinExistence type="predicted"/>
<comment type="caution">
    <text evidence="1">The sequence shown here is derived from an EMBL/GenBank/DDBJ whole genome shotgun (WGS) entry which is preliminary data.</text>
</comment>